<comment type="caution">
    <text evidence="4">The sequence shown here is derived from an EMBL/GenBank/DDBJ whole genome shotgun (WGS) entry which is preliminary data.</text>
</comment>
<reference evidence="4 5" key="1">
    <citation type="submission" date="2018-08" db="EMBL/GenBank/DDBJ databases">
        <title>Thalassotalea euphylliae genome.</title>
        <authorList>
            <person name="Summers S."/>
            <person name="Rice S.A."/>
            <person name="Freckelton M.L."/>
            <person name="Nedved B.T."/>
            <person name="Hadfield M.G."/>
        </authorList>
    </citation>
    <scope>NUCLEOTIDE SEQUENCE [LARGE SCALE GENOMIC DNA]</scope>
    <source>
        <strain evidence="4 5">H1</strain>
    </source>
</reference>
<dbReference type="SUPFAM" id="SSF54523">
    <property type="entry name" value="Pili subunits"/>
    <property type="match status" value="1"/>
</dbReference>
<comment type="similarity">
    <text evidence="1">Belongs to the N-Me-Phe pilin family.</text>
</comment>
<evidence type="ECO:0000313" key="4">
    <source>
        <dbReference type="EMBL" id="REL28991.1"/>
    </source>
</evidence>
<dbReference type="InterPro" id="IPR045584">
    <property type="entry name" value="Pilin-like"/>
</dbReference>
<dbReference type="PANTHER" id="PTHR30093:SF34">
    <property type="entry name" value="PREPILIN PEPTIDASE-DEPENDENT PROTEIN D"/>
    <property type="match status" value="1"/>
</dbReference>
<keyword evidence="3" id="KW-0812">Transmembrane</keyword>
<dbReference type="Proteomes" id="UP000256478">
    <property type="component" value="Unassembled WGS sequence"/>
</dbReference>
<sequence>MKKQTQKGFTLIELMIVVAIIGILAAVALPAYQTYTEKAKFSEVVLAVSSVKSAIDVCYQTRGDRNLGNCDEYDEIGAVKAQVEAGAEVDTVTINTTTKAIEGKGKDSSASTYILTPTAANNTLTWEQTGTCIANGIC</sequence>
<accession>A0A3E0TWE1</accession>
<dbReference type="AlphaFoldDB" id="A0A3E0TWE1"/>
<dbReference type="PROSITE" id="PS00409">
    <property type="entry name" value="PROKAR_NTER_METHYL"/>
    <property type="match status" value="1"/>
</dbReference>
<dbReference type="PANTHER" id="PTHR30093">
    <property type="entry name" value="GENERAL SECRETION PATHWAY PROTEIN G"/>
    <property type="match status" value="1"/>
</dbReference>
<keyword evidence="3" id="KW-1133">Transmembrane helix</keyword>
<dbReference type="NCBIfam" id="TIGR02532">
    <property type="entry name" value="IV_pilin_GFxxxE"/>
    <property type="match status" value="1"/>
</dbReference>
<keyword evidence="3" id="KW-0472">Membrane</keyword>
<evidence type="ECO:0000256" key="3">
    <source>
        <dbReference type="SAM" id="Phobius"/>
    </source>
</evidence>
<evidence type="ECO:0000256" key="2">
    <source>
        <dbReference type="ARBA" id="ARBA00022481"/>
    </source>
</evidence>
<name>A0A3E0TWE1_9GAMM</name>
<evidence type="ECO:0000256" key="1">
    <source>
        <dbReference type="ARBA" id="ARBA00005233"/>
    </source>
</evidence>
<dbReference type="InterPro" id="IPR012902">
    <property type="entry name" value="N_methyl_site"/>
</dbReference>
<dbReference type="Gene3D" id="3.30.700.10">
    <property type="entry name" value="Glycoprotein, Type 4 Pilin"/>
    <property type="match status" value="1"/>
</dbReference>
<keyword evidence="2" id="KW-0488">Methylation</keyword>
<dbReference type="EMBL" id="QUOU01000001">
    <property type="protein sequence ID" value="REL28991.1"/>
    <property type="molecule type" value="Genomic_DNA"/>
</dbReference>
<dbReference type="OrthoDB" id="5918848at2"/>
<proteinExistence type="inferred from homology"/>
<evidence type="ECO:0000313" key="5">
    <source>
        <dbReference type="Proteomes" id="UP000256478"/>
    </source>
</evidence>
<protein>
    <submittedName>
        <fullName evidence="4">Prepilin-type N-terminal cleavage/methylation domain-containing protein</fullName>
    </submittedName>
</protein>
<organism evidence="4 5">
    <name type="scientific">Thalassotalea euphylliae</name>
    <dbReference type="NCBI Taxonomy" id="1655234"/>
    <lineage>
        <taxon>Bacteria</taxon>
        <taxon>Pseudomonadati</taxon>
        <taxon>Pseudomonadota</taxon>
        <taxon>Gammaproteobacteria</taxon>
        <taxon>Alteromonadales</taxon>
        <taxon>Colwelliaceae</taxon>
        <taxon>Thalassotalea</taxon>
    </lineage>
</organism>
<dbReference type="Pfam" id="PF07963">
    <property type="entry name" value="N_methyl"/>
    <property type="match status" value="1"/>
</dbReference>
<feature type="transmembrane region" description="Helical" evidence="3">
    <location>
        <begin position="12"/>
        <end position="32"/>
    </location>
</feature>
<gene>
    <name evidence="4" type="ORF">DXX93_16800</name>
</gene>